<dbReference type="Gene3D" id="3.30.70.360">
    <property type="match status" value="1"/>
</dbReference>
<dbReference type="Pfam" id="PF07687">
    <property type="entry name" value="M20_dimer"/>
    <property type="match status" value="1"/>
</dbReference>
<feature type="domain" description="Peptidase M20 dimerisation" evidence="4">
    <location>
        <begin position="189"/>
        <end position="344"/>
    </location>
</feature>
<dbReference type="InterPro" id="IPR002933">
    <property type="entry name" value="Peptidase_M20"/>
</dbReference>
<evidence type="ECO:0000256" key="3">
    <source>
        <dbReference type="ARBA" id="ARBA00022801"/>
    </source>
</evidence>
<dbReference type="RefSeq" id="WP_144852566.1">
    <property type="nucleotide sequence ID" value="NZ_VNJI01000043.1"/>
</dbReference>
<dbReference type="GO" id="GO:0006508">
    <property type="term" value="P:proteolysis"/>
    <property type="evidence" value="ECO:0007669"/>
    <property type="project" value="UniProtKB-KW"/>
</dbReference>
<dbReference type="AlphaFoldDB" id="A0A559K4Q3"/>
<dbReference type="SUPFAM" id="SSF53187">
    <property type="entry name" value="Zn-dependent exopeptidases"/>
    <property type="match status" value="1"/>
</dbReference>
<keyword evidence="6" id="KW-1185">Reference proteome</keyword>
<dbReference type="GO" id="GO:0005829">
    <property type="term" value="C:cytosol"/>
    <property type="evidence" value="ECO:0007669"/>
    <property type="project" value="TreeGrafter"/>
</dbReference>
<name>A0A559K4Q3_9BACL</name>
<keyword evidence="2" id="KW-0479">Metal-binding</keyword>
<comment type="caution">
    <text evidence="5">The sequence shown here is derived from an EMBL/GenBank/DDBJ whole genome shotgun (WGS) entry which is preliminary data.</text>
</comment>
<keyword evidence="1" id="KW-0645">Protease</keyword>
<dbReference type="EMBL" id="VNJI01000043">
    <property type="protein sequence ID" value="TVY07096.1"/>
    <property type="molecule type" value="Genomic_DNA"/>
</dbReference>
<dbReference type="GO" id="GO:0008233">
    <property type="term" value="F:peptidase activity"/>
    <property type="evidence" value="ECO:0007669"/>
    <property type="project" value="UniProtKB-KW"/>
</dbReference>
<evidence type="ECO:0000256" key="1">
    <source>
        <dbReference type="ARBA" id="ARBA00022670"/>
    </source>
</evidence>
<dbReference type="GO" id="GO:0009014">
    <property type="term" value="F:succinyl-diaminopimelate desuccinylase activity"/>
    <property type="evidence" value="ECO:0007669"/>
    <property type="project" value="TreeGrafter"/>
</dbReference>
<proteinExistence type="predicted"/>
<evidence type="ECO:0000256" key="2">
    <source>
        <dbReference type="ARBA" id="ARBA00022723"/>
    </source>
</evidence>
<dbReference type="PANTHER" id="PTHR43270">
    <property type="entry name" value="BETA-ALA-HIS DIPEPTIDASE"/>
    <property type="match status" value="1"/>
</dbReference>
<accession>A0A559K4Q3</accession>
<evidence type="ECO:0000313" key="5">
    <source>
        <dbReference type="EMBL" id="TVY07096.1"/>
    </source>
</evidence>
<gene>
    <name evidence="5" type="ORF">FPZ49_25840</name>
</gene>
<dbReference type="InterPro" id="IPR051458">
    <property type="entry name" value="Cyt/Met_Dipeptidase"/>
</dbReference>
<dbReference type="Proteomes" id="UP000317036">
    <property type="component" value="Unassembled WGS sequence"/>
</dbReference>
<keyword evidence="3 5" id="KW-0378">Hydrolase</keyword>
<evidence type="ECO:0000313" key="6">
    <source>
        <dbReference type="Proteomes" id="UP000317036"/>
    </source>
</evidence>
<evidence type="ECO:0000259" key="4">
    <source>
        <dbReference type="Pfam" id="PF07687"/>
    </source>
</evidence>
<organism evidence="5 6">
    <name type="scientific">Paenibacillus cremeus</name>
    <dbReference type="NCBI Taxonomy" id="2163881"/>
    <lineage>
        <taxon>Bacteria</taxon>
        <taxon>Bacillati</taxon>
        <taxon>Bacillota</taxon>
        <taxon>Bacilli</taxon>
        <taxon>Bacillales</taxon>
        <taxon>Paenibacillaceae</taxon>
        <taxon>Paenibacillus</taxon>
    </lineage>
</organism>
<protein>
    <submittedName>
        <fullName evidence="5">M20/M25/M40 family metallo-hydrolase</fullName>
    </submittedName>
</protein>
<dbReference type="Gene3D" id="3.40.630.10">
    <property type="entry name" value="Zn peptidases"/>
    <property type="match status" value="1"/>
</dbReference>
<dbReference type="NCBIfam" id="NF005034">
    <property type="entry name" value="PRK06446.1"/>
    <property type="match status" value="1"/>
</dbReference>
<dbReference type="GO" id="GO:0046872">
    <property type="term" value="F:metal ion binding"/>
    <property type="evidence" value="ECO:0007669"/>
    <property type="project" value="UniProtKB-KW"/>
</dbReference>
<dbReference type="PANTHER" id="PTHR43270:SF8">
    <property type="entry name" value="DI- AND TRIPEPTIDASE DUG2-RELATED"/>
    <property type="match status" value="1"/>
</dbReference>
<reference evidence="5 6" key="1">
    <citation type="submission" date="2019-07" db="EMBL/GenBank/DDBJ databases">
        <authorList>
            <person name="Kim J."/>
        </authorList>
    </citation>
    <scope>NUCLEOTIDE SEQUENCE [LARGE SCALE GENOMIC DNA]</scope>
    <source>
        <strain evidence="5 6">JC52</strain>
    </source>
</reference>
<dbReference type="OrthoDB" id="9761532at2"/>
<dbReference type="Pfam" id="PF01546">
    <property type="entry name" value="Peptidase_M20"/>
    <property type="match status" value="1"/>
</dbReference>
<sequence length="446" mass="49588">MEQVYRYIEEHKDMYVSWLQELCRIPSVSTQDRGIEEASSMVEALVRQIGGSAESIPTSGHPVVYGEFFSGKTKTISFYNHYDVQPEDPIEQWECDPFTAEIKDDKLIVRGAADNKGALMARLCAVHAYLQVYGQLPVNLKFIVEGEEERGSLNLSDFIEQHPDKVQADLCIWENGIVNDDGSFELKLGTKGILYVELIARGANTDMHSLNGAIIENPAWRLVWALSTLKNRGEEVLIDGFYDRVATITDGERRLLEKQVYPEKETLSRYGLDQFLLGLSGMPLKEKLIFQPTCTICGMVSGYTGKGSKTVLPSEARAKLDFRLVPDQDPEEIVQLLRAHLDLHGFEDIEIVARKGSRAAKTDPAHPLVQQVMKAAEAVSGKAPQIVLMNPGSGPMYQLCQQFGIPTVGFGVGNSDSRKHAPNENIFIRDYVTGIKMAAAVIHELA</sequence>
<dbReference type="InterPro" id="IPR011650">
    <property type="entry name" value="Peptidase_M20_dimer"/>
</dbReference>
<dbReference type="GO" id="GO:0009089">
    <property type="term" value="P:lysine biosynthetic process via diaminopimelate"/>
    <property type="evidence" value="ECO:0007669"/>
    <property type="project" value="TreeGrafter"/>
</dbReference>